<organism evidence="2 3">
    <name type="scientific">Pyrocoelia pectoralis</name>
    <dbReference type="NCBI Taxonomy" id="417401"/>
    <lineage>
        <taxon>Eukaryota</taxon>
        <taxon>Metazoa</taxon>
        <taxon>Ecdysozoa</taxon>
        <taxon>Arthropoda</taxon>
        <taxon>Hexapoda</taxon>
        <taxon>Insecta</taxon>
        <taxon>Pterygota</taxon>
        <taxon>Neoptera</taxon>
        <taxon>Endopterygota</taxon>
        <taxon>Coleoptera</taxon>
        <taxon>Polyphaga</taxon>
        <taxon>Elateriformia</taxon>
        <taxon>Elateroidea</taxon>
        <taxon>Lampyridae</taxon>
        <taxon>Lampyrinae</taxon>
        <taxon>Pyrocoelia</taxon>
    </lineage>
</organism>
<proteinExistence type="predicted"/>
<dbReference type="GO" id="GO:0005549">
    <property type="term" value="F:odorant binding"/>
    <property type="evidence" value="ECO:0007669"/>
    <property type="project" value="InterPro"/>
</dbReference>
<dbReference type="SUPFAM" id="SSF47565">
    <property type="entry name" value="Insect pheromone/odorant-binding proteins"/>
    <property type="match status" value="1"/>
</dbReference>
<protein>
    <submittedName>
        <fullName evidence="2">Uncharacterized protein</fullName>
    </submittedName>
</protein>
<reference evidence="2 3" key="1">
    <citation type="journal article" date="2024" name="Insects">
        <title>An Improved Chromosome-Level Genome Assembly of the Firefly Pyrocoelia pectoralis.</title>
        <authorList>
            <person name="Fu X."/>
            <person name="Meyer-Rochow V.B."/>
            <person name="Ballantyne L."/>
            <person name="Zhu X."/>
        </authorList>
    </citation>
    <scope>NUCLEOTIDE SEQUENCE [LARGE SCALE GENOMIC DNA]</scope>
    <source>
        <strain evidence="2">XCY_ONT2</strain>
    </source>
</reference>
<feature type="chain" id="PRO_5042878043" evidence="1">
    <location>
        <begin position="17"/>
        <end position="117"/>
    </location>
</feature>
<evidence type="ECO:0000256" key="1">
    <source>
        <dbReference type="SAM" id="SignalP"/>
    </source>
</evidence>
<dbReference type="Proteomes" id="UP001329430">
    <property type="component" value="Chromosome 7"/>
</dbReference>
<name>A0AAN7ZHV4_9COLE</name>
<gene>
    <name evidence="2" type="ORF">RI129_009428</name>
</gene>
<dbReference type="AlphaFoldDB" id="A0AAN7ZHV4"/>
<dbReference type="EMBL" id="JAVRBK010000007">
    <property type="protein sequence ID" value="KAK5640881.1"/>
    <property type="molecule type" value="Genomic_DNA"/>
</dbReference>
<comment type="caution">
    <text evidence="2">The sequence shown here is derived from an EMBL/GenBank/DDBJ whole genome shotgun (WGS) entry which is preliminary data.</text>
</comment>
<keyword evidence="1" id="KW-0732">Signal</keyword>
<accession>A0AAN7ZHV4</accession>
<evidence type="ECO:0000313" key="2">
    <source>
        <dbReference type="EMBL" id="KAK5640881.1"/>
    </source>
</evidence>
<feature type="signal peptide" evidence="1">
    <location>
        <begin position="1"/>
        <end position="16"/>
    </location>
</feature>
<evidence type="ECO:0000313" key="3">
    <source>
        <dbReference type="Proteomes" id="UP001329430"/>
    </source>
</evidence>
<keyword evidence="3" id="KW-1185">Reference proteome</keyword>
<dbReference type="InterPro" id="IPR036728">
    <property type="entry name" value="PBP_GOBP_sf"/>
</dbReference>
<sequence>MKTWFSLITILAVSSGANFDYNEYVSDSIKECMEESGAKFESAETAIRTGFVSDENSQNFLTCFDLRVSKVQESINSDCLNVASTNSSPIEALFNLDICVQKIFLKFFQDYVKKNSE</sequence>